<gene>
    <name evidence="3" type="ORF">B0T24DRAFT_681602</name>
</gene>
<reference evidence="3" key="1">
    <citation type="journal article" date="2023" name="Mol. Phylogenet. Evol.">
        <title>Genome-scale phylogeny and comparative genomics of the fungal order Sordariales.</title>
        <authorList>
            <person name="Hensen N."/>
            <person name="Bonometti L."/>
            <person name="Westerberg I."/>
            <person name="Brannstrom I.O."/>
            <person name="Guillou S."/>
            <person name="Cros-Aarteil S."/>
            <person name="Calhoun S."/>
            <person name="Haridas S."/>
            <person name="Kuo A."/>
            <person name="Mondo S."/>
            <person name="Pangilinan J."/>
            <person name="Riley R."/>
            <person name="LaButti K."/>
            <person name="Andreopoulos B."/>
            <person name="Lipzen A."/>
            <person name="Chen C."/>
            <person name="Yan M."/>
            <person name="Daum C."/>
            <person name="Ng V."/>
            <person name="Clum A."/>
            <person name="Steindorff A."/>
            <person name="Ohm R.A."/>
            <person name="Martin F."/>
            <person name="Silar P."/>
            <person name="Natvig D.O."/>
            <person name="Lalanne C."/>
            <person name="Gautier V."/>
            <person name="Ament-Velasquez S.L."/>
            <person name="Kruys A."/>
            <person name="Hutchinson M.I."/>
            <person name="Powell A.J."/>
            <person name="Barry K."/>
            <person name="Miller A.N."/>
            <person name="Grigoriev I.V."/>
            <person name="Debuchy R."/>
            <person name="Gladieux P."/>
            <person name="Hiltunen Thoren M."/>
            <person name="Johannesson H."/>
        </authorList>
    </citation>
    <scope>NUCLEOTIDE SEQUENCE</scope>
    <source>
        <strain evidence="3">CBS 958.72</strain>
    </source>
</reference>
<dbReference type="EMBL" id="JAULSN010000006">
    <property type="protein sequence ID" value="KAK3369603.1"/>
    <property type="molecule type" value="Genomic_DNA"/>
</dbReference>
<protein>
    <recommendedName>
        <fullName evidence="2">Glycan binding protein Y3-like domain-containing protein</fullName>
    </recommendedName>
</protein>
<evidence type="ECO:0000313" key="3">
    <source>
        <dbReference type="EMBL" id="KAK3369603.1"/>
    </source>
</evidence>
<dbReference type="Proteomes" id="UP001287356">
    <property type="component" value="Unassembled WGS sequence"/>
</dbReference>
<organism evidence="3 4">
    <name type="scientific">Lasiosphaeria ovina</name>
    <dbReference type="NCBI Taxonomy" id="92902"/>
    <lineage>
        <taxon>Eukaryota</taxon>
        <taxon>Fungi</taxon>
        <taxon>Dikarya</taxon>
        <taxon>Ascomycota</taxon>
        <taxon>Pezizomycotina</taxon>
        <taxon>Sordariomycetes</taxon>
        <taxon>Sordariomycetidae</taxon>
        <taxon>Sordariales</taxon>
        <taxon>Lasiosphaeriaceae</taxon>
        <taxon>Lasiosphaeria</taxon>
    </lineage>
</organism>
<dbReference type="InterPro" id="IPR054443">
    <property type="entry name" value="Y3-like_dom"/>
</dbReference>
<proteinExistence type="predicted"/>
<evidence type="ECO:0000259" key="2">
    <source>
        <dbReference type="Pfam" id="PF22803"/>
    </source>
</evidence>
<evidence type="ECO:0000313" key="4">
    <source>
        <dbReference type="Proteomes" id="UP001287356"/>
    </source>
</evidence>
<feature type="domain" description="Glycan binding protein Y3-like" evidence="2">
    <location>
        <begin position="40"/>
        <end position="127"/>
    </location>
</feature>
<keyword evidence="1" id="KW-0732">Signal</keyword>
<accession>A0AAE0K3T1</accession>
<name>A0AAE0K3T1_9PEZI</name>
<reference evidence="3" key="2">
    <citation type="submission" date="2023-06" db="EMBL/GenBank/DDBJ databases">
        <authorList>
            <consortium name="Lawrence Berkeley National Laboratory"/>
            <person name="Haridas S."/>
            <person name="Hensen N."/>
            <person name="Bonometti L."/>
            <person name="Westerberg I."/>
            <person name="Brannstrom I.O."/>
            <person name="Guillou S."/>
            <person name="Cros-Aarteil S."/>
            <person name="Calhoun S."/>
            <person name="Kuo A."/>
            <person name="Mondo S."/>
            <person name="Pangilinan J."/>
            <person name="Riley R."/>
            <person name="Labutti K."/>
            <person name="Andreopoulos B."/>
            <person name="Lipzen A."/>
            <person name="Chen C."/>
            <person name="Yanf M."/>
            <person name="Daum C."/>
            <person name="Ng V."/>
            <person name="Clum A."/>
            <person name="Steindorff A."/>
            <person name="Ohm R."/>
            <person name="Martin F."/>
            <person name="Silar P."/>
            <person name="Natvig D."/>
            <person name="Lalanne C."/>
            <person name="Gautier V."/>
            <person name="Ament-Velasquez S.L."/>
            <person name="Kruys A."/>
            <person name="Hutchinson M.I."/>
            <person name="Powell A.J."/>
            <person name="Barry K."/>
            <person name="Miller A.N."/>
            <person name="Grigoriev I.V."/>
            <person name="Debuchy R."/>
            <person name="Gladieux P."/>
            <person name="Thoren M.H."/>
            <person name="Johannesson H."/>
        </authorList>
    </citation>
    <scope>NUCLEOTIDE SEQUENCE</scope>
    <source>
        <strain evidence="3">CBS 958.72</strain>
    </source>
</reference>
<dbReference type="Pfam" id="PF22803">
    <property type="entry name" value="GBD_Y3"/>
    <property type="match status" value="1"/>
</dbReference>
<feature type="chain" id="PRO_5042266922" description="Glycan binding protein Y3-like domain-containing protein" evidence="1">
    <location>
        <begin position="21"/>
        <end position="127"/>
    </location>
</feature>
<keyword evidence="4" id="KW-1185">Reference proteome</keyword>
<evidence type="ECO:0000256" key="1">
    <source>
        <dbReference type="SAM" id="SignalP"/>
    </source>
</evidence>
<sequence>MKTSAIVPLLAVGFAALVNAEGCFSSKSQAWASQDPVAANIEKYCTDGELSGAFAAKQKKTRCEKDGDNSYVLSVTNTASNNDDNLSAADCKTGLTKFLIFCKNGGAGTLRDDLKFEFRADPNKGGC</sequence>
<dbReference type="AlphaFoldDB" id="A0AAE0K3T1"/>
<comment type="caution">
    <text evidence="3">The sequence shown here is derived from an EMBL/GenBank/DDBJ whole genome shotgun (WGS) entry which is preliminary data.</text>
</comment>
<feature type="signal peptide" evidence="1">
    <location>
        <begin position="1"/>
        <end position="20"/>
    </location>
</feature>